<proteinExistence type="predicted"/>
<dbReference type="VEuPathDB" id="FungiDB:SPPG_00549"/>
<dbReference type="Pfam" id="PF04801">
    <property type="entry name" value="RPC5"/>
    <property type="match status" value="1"/>
</dbReference>
<dbReference type="RefSeq" id="XP_016612888.1">
    <property type="nucleotide sequence ID" value="XM_016748876.1"/>
</dbReference>
<evidence type="ECO:0008006" key="4">
    <source>
        <dbReference type="Google" id="ProtNLM"/>
    </source>
</evidence>
<protein>
    <recommendedName>
        <fullName evidence="4">DNA-directed RNA polymerase III subunit RPC5</fullName>
    </recommendedName>
</protein>
<dbReference type="OrthoDB" id="340681at2759"/>
<organism evidence="2 3">
    <name type="scientific">Spizellomyces punctatus (strain DAOM BR117)</name>
    <dbReference type="NCBI Taxonomy" id="645134"/>
    <lineage>
        <taxon>Eukaryota</taxon>
        <taxon>Fungi</taxon>
        <taxon>Fungi incertae sedis</taxon>
        <taxon>Chytridiomycota</taxon>
        <taxon>Chytridiomycota incertae sedis</taxon>
        <taxon>Chytridiomycetes</taxon>
        <taxon>Spizellomycetales</taxon>
        <taxon>Spizellomycetaceae</taxon>
        <taxon>Spizellomyces</taxon>
    </lineage>
</organism>
<evidence type="ECO:0000313" key="2">
    <source>
        <dbReference type="EMBL" id="KND04849.1"/>
    </source>
</evidence>
<evidence type="ECO:0000313" key="3">
    <source>
        <dbReference type="Proteomes" id="UP000053201"/>
    </source>
</evidence>
<evidence type="ECO:0000256" key="1">
    <source>
        <dbReference type="SAM" id="MobiDB-lite"/>
    </source>
</evidence>
<dbReference type="EMBL" id="KQ257450">
    <property type="protein sequence ID" value="KND04849.1"/>
    <property type="molecule type" value="Genomic_DNA"/>
</dbReference>
<feature type="compositionally biased region" description="Acidic residues" evidence="1">
    <location>
        <begin position="11"/>
        <end position="37"/>
    </location>
</feature>
<reference evidence="2 3" key="1">
    <citation type="submission" date="2009-08" db="EMBL/GenBank/DDBJ databases">
        <title>The Genome Sequence of Spizellomyces punctatus strain DAOM BR117.</title>
        <authorList>
            <consortium name="The Broad Institute Genome Sequencing Platform"/>
            <person name="Russ C."/>
            <person name="Cuomo C."/>
            <person name="Shea T."/>
            <person name="Young S.K."/>
            <person name="Zeng Q."/>
            <person name="Koehrsen M."/>
            <person name="Haas B."/>
            <person name="Borodovsky M."/>
            <person name="Guigo R."/>
            <person name="Alvarado L."/>
            <person name="Berlin A."/>
            <person name="Bochicchio J."/>
            <person name="Borenstein D."/>
            <person name="Chapman S."/>
            <person name="Chen Z."/>
            <person name="Engels R."/>
            <person name="Freedman E."/>
            <person name="Gellesch M."/>
            <person name="Goldberg J."/>
            <person name="Griggs A."/>
            <person name="Gujja S."/>
            <person name="Heiman D."/>
            <person name="Hepburn T."/>
            <person name="Howarth C."/>
            <person name="Jen D."/>
            <person name="Larson L."/>
            <person name="Lewis B."/>
            <person name="Mehta T."/>
            <person name="Park D."/>
            <person name="Pearson M."/>
            <person name="Roberts A."/>
            <person name="Saif S."/>
            <person name="Shenoy N."/>
            <person name="Sisk P."/>
            <person name="Stolte C."/>
            <person name="Sykes S."/>
            <person name="Thomson T."/>
            <person name="Walk T."/>
            <person name="White J."/>
            <person name="Yandava C."/>
            <person name="Burger G."/>
            <person name="Gray M.W."/>
            <person name="Holland P.W.H."/>
            <person name="King N."/>
            <person name="Lang F.B.F."/>
            <person name="Roger A.J."/>
            <person name="Ruiz-Trillo I."/>
            <person name="Lander E."/>
            <person name="Nusbaum C."/>
        </authorList>
    </citation>
    <scope>NUCLEOTIDE SEQUENCE [LARGE SCALE GENOMIC DNA]</scope>
    <source>
        <strain evidence="2 3">DAOM BR117</strain>
    </source>
</reference>
<accession>A0A0L0HVE0</accession>
<dbReference type="InterPro" id="IPR006886">
    <property type="entry name" value="RNA_pol_III_Rpc5"/>
</dbReference>
<dbReference type="OMA" id="NEMDWAK"/>
<sequence>MELFDPQQLADYEEDGMDLENEADAEGEDEEDEEEDEIVKEVDVYFSQALADSLYLFQYPTRPHAFDEETRPSTGRIKPKTKRFELEIPLQTRSAFYNRERGEELGQGTDNAPIRGVFDYDDGTPAKLLDKQTLSSSILPSHANYMIGLIRNDELHLTPIATSLQLRPSLFYIDKIAEKQAKRYEEDSLEANKRANPEYEEEAKVLSVVIKGPDDKDAIRKAAQAELQRKAEEEPWLPLSIHHSQSEESRLMVSKLYSLSPSDVDFVGTGKEYLDEINPSITAIRLDQQDVQLKQGFTLKEIGLLPLKDKMKALLMNAHIVQFSTVMELLGDSFDETDALQALSQAAVLVRGTWIVRSELLYSGRALEARRWLLYMFQLSSHVSRSEFAEATRLPGAMATSMLSEIAVLEPSKGWSLKVGIDENFLMRYQALVMEQASVVQEEAVRAQQVLSSGTAPFKAGKGVIMNGKSIAKDMPMELGTVEDQLKHFIGHLLSAHHLLSLEYITKAVYARAKESDVQGNLLVTASPQAIGDAVQELCTEIKGNWVRKVLNNPVVDPYRPIIMDLFRRQDIVQKKDAIEATRVALGKEVPLTTYMKIMHELATVKTSTGRWQLKESPVWKG</sequence>
<dbReference type="STRING" id="645134.A0A0L0HVE0"/>
<dbReference type="PANTHER" id="PTHR12069:SF0">
    <property type="entry name" value="DNA-DIRECTED RNA POLYMERASE III SUBUNIT RPC5"/>
    <property type="match status" value="1"/>
</dbReference>
<dbReference type="PANTHER" id="PTHR12069">
    <property type="entry name" value="DNA-DIRECTED RNA POLYMERASES III 80 KDA POLYPEPTIDE RNA POLYMERASE III SUBUNIT 5"/>
    <property type="match status" value="1"/>
</dbReference>
<dbReference type="InParanoid" id="A0A0L0HVE0"/>
<dbReference type="GO" id="GO:0005666">
    <property type="term" value="C:RNA polymerase III complex"/>
    <property type="evidence" value="ECO:0007669"/>
    <property type="project" value="TreeGrafter"/>
</dbReference>
<keyword evidence="3" id="KW-1185">Reference proteome</keyword>
<gene>
    <name evidence="2" type="ORF">SPPG_00549</name>
</gene>
<dbReference type="GeneID" id="27684269"/>
<dbReference type="AlphaFoldDB" id="A0A0L0HVE0"/>
<dbReference type="GO" id="GO:0042797">
    <property type="term" value="P:tRNA transcription by RNA polymerase III"/>
    <property type="evidence" value="ECO:0007669"/>
    <property type="project" value="TreeGrafter"/>
</dbReference>
<dbReference type="Proteomes" id="UP000053201">
    <property type="component" value="Unassembled WGS sequence"/>
</dbReference>
<name>A0A0L0HVE0_SPIPD</name>
<feature type="region of interest" description="Disordered" evidence="1">
    <location>
        <begin position="1"/>
        <end position="37"/>
    </location>
</feature>
<dbReference type="eggNOG" id="KOG2354">
    <property type="taxonomic scope" value="Eukaryota"/>
</dbReference>